<feature type="binding site" evidence="4">
    <location>
        <position position="192"/>
    </location>
    <ligand>
        <name>GTP</name>
        <dbReference type="ChEBI" id="CHEBI:37565"/>
    </ligand>
</feature>
<evidence type="ECO:0000256" key="1">
    <source>
        <dbReference type="ARBA" id="ARBA00009690"/>
    </source>
</evidence>
<keyword evidence="2 4" id="KW-0547">Nucleotide-binding</keyword>
<dbReference type="SMART" id="SM00864">
    <property type="entry name" value="Tubulin"/>
    <property type="match status" value="1"/>
</dbReference>
<dbReference type="InterPro" id="IPR024757">
    <property type="entry name" value="FtsZ_C"/>
</dbReference>
<dbReference type="InterPro" id="IPR000158">
    <property type="entry name" value="Cell_div_FtsZ"/>
</dbReference>
<dbReference type="InterPro" id="IPR020805">
    <property type="entry name" value="Cell_div_FtsZ_CS"/>
</dbReference>
<dbReference type="GO" id="GO:0005737">
    <property type="term" value="C:cytoplasm"/>
    <property type="evidence" value="ECO:0007669"/>
    <property type="project" value="UniProtKB-SubCell"/>
</dbReference>
<keyword evidence="4 6" id="KW-0132">Cell division</keyword>
<dbReference type="Gene3D" id="3.30.1330.20">
    <property type="entry name" value="Tubulin/FtsZ, C-terminal domain"/>
    <property type="match status" value="1"/>
</dbReference>
<accession>A0A4R2E654</accession>
<reference evidence="9 10" key="1">
    <citation type="submission" date="2019-03" db="EMBL/GenBank/DDBJ databases">
        <title>Genomic Encyclopedia of Archaeal and Bacterial Type Strains, Phase II (KMG-II): from individual species to whole genera.</title>
        <authorList>
            <person name="Goeker M."/>
        </authorList>
    </citation>
    <scope>NUCLEOTIDE SEQUENCE [LARGE SCALE GENOMIC DNA]</scope>
    <source>
        <strain evidence="9 10">RL-C</strain>
    </source>
</reference>
<dbReference type="AlphaFoldDB" id="A0A4R2E654"/>
<sequence>MLNDDLMNFDLPTGEAPIIKVFGVGGGGGNAVNHMHKLGIKDVEFVIGNTDSQALAKSPIPIKIQLGNSLTQGRGAGNKPEVGMESANEALETIVDVLSTNTKMVFITAGMGGGTGTGAAPVIAKAAQDLGVLTVGIVTLPFRFEGPKRFNNALEGIKEMQNYVDSLLVINNERIREIYGNLQLSESFAKADDVLAIAAKGIAEIITVHGYINVDFADVETVMRGSGVALMGSGKASGPDRARIAVEMALNSPLLNNCNIQGAKNILYNIQSGQSEITMDELGLIGDYIQNAAGNGADVIWGNGIDPNLTDEISITIIATGFTSSVIPELMNMTPPQVTKVPLPDEKPNEEKPEYVVLNMDDDFESETEGYIEQDELVESDGGFTVRTVQRPLSGQGARPMQAPNKYELTDRRIEELEKRPAYERRRQNNEMTMRENDFISRYTISDESSLIIRPDNSYLHDNVD</sequence>
<evidence type="ECO:0000259" key="8">
    <source>
        <dbReference type="SMART" id="SM00865"/>
    </source>
</evidence>
<dbReference type="InterPro" id="IPR037103">
    <property type="entry name" value="Tubulin/FtsZ-like_C"/>
</dbReference>
<dbReference type="FunFam" id="3.40.50.1440:FF:000001">
    <property type="entry name" value="Cell division protein FtsZ"/>
    <property type="match status" value="1"/>
</dbReference>
<feature type="binding site" evidence="4">
    <location>
        <position position="145"/>
    </location>
    <ligand>
        <name>GTP</name>
        <dbReference type="ChEBI" id="CHEBI:37565"/>
    </ligand>
</feature>
<protein>
    <recommendedName>
        <fullName evidence="4 5">Cell division protein FtsZ</fullName>
    </recommendedName>
</protein>
<dbReference type="Gene3D" id="3.40.50.1440">
    <property type="entry name" value="Tubulin/FtsZ, GTPase domain"/>
    <property type="match status" value="1"/>
</dbReference>
<comment type="subcellular location">
    <subcellularLocation>
        <location evidence="4">Cytoplasm</location>
    </subcellularLocation>
    <text evidence="4">Assembles at midcell at the inner surface of the cytoplasmic membrane.</text>
</comment>
<dbReference type="Proteomes" id="UP000294830">
    <property type="component" value="Unassembled WGS sequence"/>
</dbReference>
<dbReference type="InterPro" id="IPR018316">
    <property type="entry name" value="Tubulin/FtsZ_2-layer-sand-dom"/>
</dbReference>
<feature type="domain" description="Tubulin/FtsZ 2-layer sandwich" evidence="8">
    <location>
        <begin position="212"/>
        <end position="331"/>
    </location>
</feature>
<keyword evidence="4 6" id="KW-0717">Septation</keyword>
<evidence type="ECO:0000259" key="7">
    <source>
        <dbReference type="SMART" id="SM00864"/>
    </source>
</evidence>
<evidence type="ECO:0000256" key="2">
    <source>
        <dbReference type="ARBA" id="ARBA00022741"/>
    </source>
</evidence>
<evidence type="ECO:0000313" key="10">
    <source>
        <dbReference type="Proteomes" id="UP000294830"/>
    </source>
</evidence>
<comment type="function">
    <text evidence="4 6">Essential cell division protein that forms a contractile ring structure (Z ring) at the future cell division site. The regulation of the ring assembly controls the timing and the location of cell division. One of the functions of the FtsZ ring is to recruit other cell division proteins to the septum to produce a new cell wall between the dividing cells. Binds GTP and shows GTPase activity.</text>
</comment>
<dbReference type="CDD" id="cd02201">
    <property type="entry name" value="FtsZ_type1"/>
    <property type="match status" value="1"/>
</dbReference>
<feature type="domain" description="Tubulin/FtsZ GTPase" evidence="7">
    <location>
        <begin position="18"/>
        <end position="210"/>
    </location>
</feature>
<keyword evidence="4" id="KW-0963">Cytoplasm</keyword>
<dbReference type="InterPro" id="IPR008280">
    <property type="entry name" value="Tub_FtsZ_C"/>
</dbReference>
<dbReference type="HAMAP" id="MF_00909">
    <property type="entry name" value="FtsZ"/>
    <property type="match status" value="1"/>
</dbReference>
<dbReference type="SMART" id="SM00865">
    <property type="entry name" value="Tubulin_C"/>
    <property type="match status" value="1"/>
</dbReference>
<dbReference type="SUPFAM" id="SSF52490">
    <property type="entry name" value="Tubulin nucleotide-binding domain-like"/>
    <property type="match status" value="1"/>
</dbReference>
<gene>
    <name evidence="4" type="primary">ftsZ</name>
    <name evidence="9" type="ORF">CLV25_11615</name>
</gene>
<dbReference type="PANTHER" id="PTHR30314">
    <property type="entry name" value="CELL DIVISION PROTEIN FTSZ-RELATED"/>
    <property type="match status" value="1"/>
</dbReference>
<dbReference type="PROSITE" id="PS01135">
    <property type="entry name" value="FTSZ_2"/>
    <property type="match status" value="1"/>
</dbReference>
<comment type="similarity">
    <text evidence="1 4 6">Belongs to the FtsZ family.</text>
</comment>
<organism evidence="9 10">
    <name type="scientific">Acetobacteroides hydrogenigenes</name>
    <dbReference type="NCBI Taxonomy" id="979970"/>
    <lineage>
        <taxon>Bacteria</taxon>
        <taxon>Pseudomonadati</taxon>
        <taxon>Bacteroidota</taxon>
        <taxon>Bacteroidia</taxon>
        <taxon>Bacteroidales</taxon>
        <taxon>Rikenellaceae</taxon>
        <taxon>Acetobacteroides</taxon>
    </lineage>
</organism>
<dbReference type="SUPFAM" id="SSF55307">
    <property type="entry name" value="Tubulin C-terminal domain-like"/>
    <property type="match status" value="1"/>
</dbReference>
<evidence type="ECO:0000313" key="9">
    <source>
        <dbReference type="EMBL" id="TCN63037.1"/>
    </source>
</evidence>
<dbReference type="InterPro" id="IPR003008">
    <property type="entry name" value="Tubulin_FtsZ_GTPase"/>
</dbReference>
<dbReference type="GO" id="GO:0051258">
    <property type="term" value="P:protein polymerization"/>
    <property type="evidence" value="ECO:0007669"/>
    <property type="project" value="UniProtKB-UniRule"/>
</dbReference>
<dbReference type="InterPro" id="IPR045061">
    <property type="entry name" value="FtsZ/CetZ"/>
</dbReference>
<proteinExistence type="inferred from homology"/>
<evidence type="ECO:0000256" key="5">
    <source>
        <dbReference type="NCBIfam" id="TIGR00065"/>
    </source>
</evidence>
<dbReference type="Pfam" id="PF00091">
    <property type="entry name" value="Tubulin"/>
    <property type="match status" value="1"/>
</dbReference>
<evidence type="ECO:0000256" key="6">
    <source>
        <dbReference type="RuleBase" id="RU000631"/>
    </source>
</evidence>
<dbReference type="GO" id="GO:0003924">
    <property type="term" value="F:GTPase activity"/>
    <property type="evidence" value="ECO:0007669"/>
    <property type="project" value="UniProtKB-UniRule"/>
</dbReference>
<dbReference type="RefSeq" id="WP_207895679.1">
    <property type="nucleotide sequence ID" value="NZ_SLWB01000016.1"/>
</dbReference>
<dbReference type="PANTHER" id="PTHR30314:SF3">
    <property type="entry name" value="MITOCHONDRIAL DIVISION PROTEIN FSZA"/>
    <property type="match status" value="1"/>
</dbReference>
<dbReference type="GO" id="GO:0032153">
    <property type="term" value="C:cell division site"/>
    <property type="evidence" value="ECO:0007669"/>
    <property type="project" value="UniProtKB-UniRule"/>
</dbReference>
<dbReference type="PRINTS" id="PR00423">
    <property type="entry name" value="CELLDVISFTSZ"/>
</dbReference>
<dbReference type="Pfam" id="PF12327">
    <property type="entry name" value="FtsZ_C"/>
    <property type="match status" value="1"/>
</dbReference>
<dbReference type="GO" id="GO:0005525">
    <property type="term" value="F:GTP binding"/>
    <property type="evidence" value="ECO:0007669"/>
    <property type="project" value="UniProtKB-UniRule"/>
</dbReference>
<keyword evidence="10" id="KW-1185">Reference proteome</keyword>
<keyword evidence="3 4" id="KW-0342">GTP-binding</keyword>
<dbReference type="NCBIfam" id="TIGR00065">
    <property type="entry name" value="ftsZ"/>
    <property type="match status" value="1"/>
</dbReference>
<evidence type="ECO:0000256" key="4">
    <source>
        <dbReference type="HAMAP-Rule" id="MF_00909"/>
    </source>
</evidence>
<dbReference type="EMBL" id="SLWB01000016">
    <property type="protein sequence ID" value="TCN63037.1"/>
    <property type="molecule type" value="Genomic_DNA"/>
</dbReference>
<dbReference type="PROSITE" id="PS01134">
    <property type="entry name" value="FTSZ_1"/>
    <property type="match status" value="1"/>
</dbReference>
<dbReference type="GO" id="GO:0000917">
    <property type="term" value="P:division septum assembly"/>
    <property type="evidence" value="ECO:0007669"/>
    <property type="project" value="UniProtKB-KW"/>
</dbReference>
<comment type="caution">
    <text evidence="9">The sequence shown here is derived from an EMBL/GenBank/DDBJ whole genome shotgun (WGS) entry which is preliminary data.</text>
</comment>
<evidence type="ECO:0000256" key="3">
    <source>
        <dbReference type="ARBA" id="ARBA00023134"/>
    </source>
</evidence>
<dbReference type="InterPro" id="IPR036525">
    <property type="entry name" value="Tubulin/FtsZ_GTPase_sf"/>
</dbReference>
<dbReference type="GO" id="GO:0043093">
    <property type="term" value="P:FtsZ-dependent cytokinesis"/>
    <property type="evidence" value="ECO:0007669"/>
    <property type="project" value="UniProtKB-UniRule"/>
</dbReference>
<feature type="binding site" evidence="4">
    <location>
        <position position="149"/>
    </location>
    <ligand>
        <name>GTP</name>
        <dbReference type="ChEBI" id="CHEBI:37565"/>
    </ligand>
</feature>
<name>A0A4R2E654_9BACT</name>
<feature type="binding site" evidence="4">
    <location>
        <begin position="114"/>
        <end position="116"/>
    </location>
    <ligand>
        <name>GTP</name>
        <dbReference type="ChEBI" id="CHEBI:37565"/>
    </ligand>
</feature>
<comment type="subunit">
    <text evidence="4">Homodimer. Polymerizes to form a dynamic ring structure in a strictly GTP-dependent manner. Interacts directly with several other division proteins.</text>
</comment>
<feature type="binding site" evidence="4">
    <location>
        <begin position="26"/>
        <end position="30"/>
    </location>
    <ligand>
        <name>GTP</name>
        <dbReference type="ChEBI" id="CHEBI:37565"/>
    </ligand>
</feature>
<keyword evidence="4 6" id="KW-0131">Cell cycle</keyword>